<dbReference type="InterPro" id="IPR000225">
    <property type="entry name" value="Armadillo"/>
</dbReference>
<dbReference type="SMART" id="SM00185">
    <property type="entry name" value="ARM"/>
    <property type="match status" value="4"/>
</dbReference>
<dbReference type="KEGG" id="dcr:108197276"/>
<name>A0AAF1B9D7_DAUCS</name>
<reference evidence="5" key="2">
    <citation type="submission" date="2022-03" db="EMBL/GenBank/DDBJ databases">
        <title>Draft title - Genomic analysis of global carrot germplasm unveils the trajectory of domestication and the origin of high carotenoid orange carrot.</title>
        <authorList>
            <person name="Iorizzo M."/>
            <person name="Ellison S."/>
            <person name="Senalik D."/>
            <person name="Macko-Podgorni A."/>
            <person name="Grzebelus D."/>
            <person name="Bostan H."/>
            <person name="Rolling W."/>
            <person name="Curaba J."/>
            <person name="Simon P."/>
        </authorList>
    </citation>
    <scope>NUCLEOTIDE SEQUENCE</scope>
    <source>
        <tissue evidence="5">Leaf</tissue>
    </source>
</reference>
<evidence type="ECO:0000256" key="4">
    <source>
        <dbReference type="ARBA" id="ARBA00022927"/>
    </source>
</evidence>
<evidence type="ECO:0000256" key="1">
    <source>
        <dbReference type="ARBA" id="ARBA00010394"/>
    </source>
</evidence>
<comment type="similarity">
    <text evidence="1">Belongs to the importin alpha family.</text>
</comment>
<dbReference type="AlphaFoldDB" id="A0AAF1B9D7"/>
<evidence type="ECO:0000313" key="6">
    <source>
        <dbReference type="Proteomes" id="UP000077755"/>
    </source>
</evidence>
<keyword evidence="4" id="KW-0653">Protein transport</keyword>
<organism evidence="5 6">
    <name type="scientific">Daucus carota subsp. sativus</name>
    <name type="common">Carrot</name>
    <dbReference type="NCBI Taxonomy" id="79200"/>
    <lineage>
        <taxon>Eukaryota</taxon>
        <taxon>Viridiplantae</taxon>
        <taxon>Streptophyta</taxon>
        <taxon>Embryophyta</taxon>
        <taxon>Tracheophyta</taxon>
        <taxon>Spermatophyta</taxon>
        <taxon>Magnoliopsida</taxon>
        <taxon>eudicotyledons</taxon>
        <taxon>Gunneridae</taxon>
        <taxon>Pentapetalae</taxon>
        <taxon>asterids</taxon>
        <taxon>campanulids</taxon>
        <taxon>Apiales</taxon>
        <taxon>Apiaceae</taxon>
        <taxon>Apioideae</taxon>
        <taxon>Scandiceae</taxon>
        <taxon>Daucinae</taxon>
        <taxon>Daucus</taxon>
        <taxon>Daucus sect. Daucus</taxon>
    </lineage>
</organism>
<accession>A0AAF1B9D7</accession>
<dbReference type="SUPFAM" id="SSF48371">
    <property type="entry name" value="ARM repeat"/>
    <property type="match status" value="1"/>
</dbReference>
<proteinExistence type="inferred from homology"/>
<dbReference type="PANTHER" id="PTHR23316">
    <property type="entry name" value="IMPORTIN ALPHA"/>
    <property type="match status" value="1"/>
</dbReference>
<protein>
    <recommendedName>
        <fullName evidence="7">Importin subunit alpha</fullName>
    </recommendedName>
</protein>
<evidence type="ECO:0000313" key="5">
    <source>
        <dbReference type="EMBL" id="WOH11105.1"/>
    </source>
</evidence>
<reference evidence="5" key="1">
    <citation type="journal article" date="2016" name="Nat. Genet.">
        <title>A high-quality carrot genome assembly provides new insights into carotenoid accumulation and asterid genome evolution.</title>
        <authorList>
            <person name="Iorizzo M."/>
            <person name="Ellison S."/>
            <person name="Senalik D."/>
            <person name="Zeng P."/>
            <person name="Satapoomin P."/>
            <person name="Huang J."/>
            <person name="Bowman M."/>
            <person name="Iovene M."/>
            <person name="Sanseverino W."/>
            <person name="Cavagnaro P."/>
            <person name="Yildiz M."/>
            <person name="Macko-Podgorni A."/>
            <person name="Moranska E."/>
            <person name="Grzebelus E."/>
            <person name="Grzebelus D."/>
            <person name="Ashrafi H."/>
            <person name="Zheng Z."/>
            <person name="Cheng S."/>
            <person name="Spooner D."/>
            <person name="Van Deynze A."/>
            <person name="Simon P."/>
        </authorList>
    </citation>
    <scope>NUCLEOTIDE SEQUENCE</scope>
    <source>
        <tissue evidence="5">Leaf</tissue>
    </source>
</reference>
<dbReference type="Proteomes" id="UP000077755">
    <property type="component" value="Chromosome 8"/>
</dbReference>
<dbReference type="InterPro" id="IPR011989">
    <property type="entry name" value="ARM-like"/>
</dbReference>
<dbReference type="EMBL" id="CP093350">
    <property type="protein sequence ID" value="WOH11105.1"/>
    <property type="molecule type" value="Genomic_DNA"/>
</dbReference>
<evidence type="ECO:0000256" key="2">
    <source>
        <dbReference type="ARBA" id="ARBA00022448"/>
    </source>
</evidence>
<dbReference type="InterPro" id="IPR016024">
    <property type="entry name" value="ARM-type_fold"/>
</dbReference>
<sequence length="459" mass="51561">MAVVQKRECKIEVASIPRLITYMWQTDADLQLFGIKHLRQILYLEPCPVEEIISSEIVPRFVEFLHLNDHQELQFEAVSCFAIISSERPKVIDLYNILPVLVSLVSSPCAKISNEAIYTLGNVAGNHLNWNCSGAFDAVVARLNALLGQEEPFMLKVCSWTLANFCKGVLTSDQRAEAITIFKQLLNEQDYVVVTFACWAVSDISNGQVHSLIENGIGSQLADLLKNNYRNYTPSVLIPMLLTLLNILKEDDSEFLTSPKIMSDILMYVLSRNNHKGLHNIIYKIISDLAVTSEILIQCMLDSKIIDALLYYLDLVAERNTEAWNAAKVPKKVFVIRVDDIKEGEDDETDEAALALAHLISNVRFDLVRELVERGCIKQLCYLLSKKNPRQHPGVVAACLDGILNMLNVAKSFDKSFVIEAFEDDDYSSSIMDLAMEECNCVIVEGITTKATTIFNMLP</sequence>
<dbReference type="Gene3D" id="1.25.10.10">
    <property type="entry name" value="Leucine-rich Repeat Variant"/>
    <property type="match status" value="1"/>
</dbReference>
<keyword evidence="3" id="KW-0677">Repeat</keyword>
<evidence type="ECO:0000256" key="3">
    <source>
        <dbReference type="ARBA" id="ARBA00022737"/>
    </source>
</evidence>
<keyword evidence="6" id="KW-1185">Reference proteome</keyword>
<evidence type="ECO:0008006" key="7">
    <source>
        <dbReference type="Google" id="ProtNLM"/>
    </source>
</evidence>
<gene>
    <name evidence="5" type="ORF">DCAR_0830584</name>
</gene>
<dbReference type="GO" id="GO:0015031">
    <property type="term" value="P:protein transport"/>
    <property type="evidence" value="ECO:0007669"/>
    <property type="project" value="UniProtKB-KW"/>
</dbReference>
<keyword evidence="2" id="KW-0813">Transport</keyword>